<dbReference type="EMBL" id="KZ305041">
    <property type="protein sequence ID" value="PIA40830.1"/>
    <property type="molecule type" value="Genomic_DNA"/>
</dbReference>
<dbReference type="InterPro" id="IPR053316">
    <property type="entry name" value="Epigenetic_reg_gene_expr"/>
</dbReference>
<dbReference type="PROSITE" id="PS50102">
    <property type="entry name" value="RRM"/>
    <property type="match status" value="1"/>
</dbReference>
<feature type="domain" description="RRM" evidence="2">
    <location>
        <begin position="17"/>
        <end position="100"/>
    </location>
</feature>
<dbReference type="CDD" id="cd00590">
    <property type="entry name" value="RRM_SF"/>
    <property type="match status" value="1"/>
</dbReference>
<name>A0A2G5DBC2_AQUCA</name>
<dbReference type="InterPro" id="IPR035979">
    <property type="entry name" value="RBD_domain_sf"/>
</dbReference>
<dbReference type="InterPro" id="IPR000504">
    <property type="entry name" value="RRM_dom"/>
</dbReference>
<dbReference type="PANTHER" id="PTHR36309:SF1">
    <property type="entry name" value="RNA-BINDING (RRM_RBD_RNP MOTIFS) FAMILY PROTEIN"/>
    <property type="match status" value="1"/>
</dbReference>
<dbReference type="Pfam" id="PF00076">
    <property type="entry name" value="RRM_1"/>
    <property type="match status" value="1"/>
</dbReference>
<dbReference type="GO" id="GO:0003723">
    <property type="term" value="F:RNA binding"/>
    <property type="evidence" value="ECO:0007669"/>
    <property type="project" value="UniProtKB-UniRule"/>
</dbReference>
<dbReference type="STRING" id="218851.A0A2G5DBC2"/>
<evidence type="ECO:0000313" key="4">
    <source>
        <dbReference type="Proteomes" id="UP000230069"/>
    </source>
</evidence>
<organism evidence="3 4">
    <name type="scientific">Aquilegia coerulea</name>
    <name type="common">Rocky mountain columbine</name>
    <dbReference type="NCBI Taxonomy" id="218851"/>
    <lineage>
        <taxon>Eukaryota</taxon>
        <taxon>Viridiplantae</taxon>
        <taxon>Streptophyta</taxon>
        <taxon>Embryophyta</taxon>
        <taxon>Tracheophyta</taxon>
        <taxon>Spermatophyta</taxon>
        <taxon>Magnoliopsida</taxon>
        <taxon>Ranunculales</taxon>
        <taxon>Ranunculaceae</taxon>
        <taxon>Thalictroideae</taxon>
        <taxon>Aquilegia</taxon>
    </lineage>
</organism>
<dbReference type="Gene3D" id="3.30.70.330">
    <property type="match status" value="1"/>
</dbReference>
<dbReference type="AlphaFoldDB" id="A0A2G5DBC2"/>
<protein>
    <recommendedName>
        <fullName evidence="2">RRM domain-containing protein</fullName>
    </recommendedName>
</protein>
<dbReference type="OrthoDB" id="1913496at2759"/>
<dbReference type="InParanoid" id="A0A2G5DBC2"/>
<dbReference type="InterPro" id="IPR012677">
    <property type="entry name" value="Nucleotide-bd_a/b_plait_sf"/>
</dbReference>
<evidence type="ECO:0000259" key="2">
    <source>
        <dbReference type="PROSITE" id="PS50102"/>
    </source>
</evidence>
<gene>
    <name evidence="3" type="ORF">AQUCO_02400117v1</name>
</gene>
<dbReference type="SUPFAM" id="SSF54928">
    <property type="entry name" value="RNA-binding domain, RBD"/>
    <property type="match status" value="1"/>
</dbReference>
<keyword evidence="1" id="KW-0694">RNA-binding</keyword>
<dbReference type="Proteomes" id="UP000230069">
    <property type="component" value="Unassembled WGS sequence"/>
</dbReference>
<dbReference type="FunCoup" id="A0A2G5DBC2">
    <property type="interactions" value="1088"/>
</dbReference>
<keyword evidence="4" id="KW-1185">Reference proteome</keyword>
<evidence type="ECO:0000313" key="3">
    <source>
        <dbReference type="EMBL" id="PIA40830.1"/>
    </source>
</evidence>
<reference evidence="3 4" key="1">
    <citation type="submission" date="2017-09" db="EMBL/GenBank/DDBJ databases">
        <title>WGS assembly of Aquilegia coerulea Goldsmith.</title>
        <authorList>
            <person name="Hodges S."/>
            <person name="Kramer E."/>
            <person name="Nordborg M."/>
            <person name="Tomkins J."/>
            <person name="Borevitz J."/>
            <person name="Derieg N."/>
            <person name="Yan J."/>
            <person name="Mihaltcheva S."/>
            <person name="Hayes R.D."/>
            <person name="Rokhsar D."/>
        </authorList>
    </citation>
    <scope>NUCLEOTIDE SEQUENCE [LARGE SCALE GENOMIC DNA]</scope>
    <source>
        <strain evidence="4">cv. Goldsmith</strain>
    </source>
</reference>
<sequence>MSSPDEKYVEFQDKVKRTVYVYNLSPKVTKSVIKMALGQFGDVINIQIIPNYTELKNISQCALVEMGTPKQAKCIIAEMTNYPFMMTGMPRPVRASVAQEDMFVDRPVKPGREIKYRWVDPNDPDFEKATKLKELALKHYAEVSFLQKAQFEEEQKLARKQGDALDANYGKYEQIDNVFGDGTLNRVARHMGVRLADD</sequence>
<dbReference type="SMART" id="SM00360">
    <property type="entry name" value="RRM"/>
    <property type="match status" value="1"/>
</dbReference>
<evidence type="ECO:0000256" key="1">
    <source>
        <dbReference type="PROSITE-ProRule" id="PRU00176"/>
    </source>
</evidence>
<dbReference type="PANTHER" id="PTHR36309">
    <property type="entry name" value="RNA-BINDING (RRM/RBD/RNP MOTIFS) FAMILY PROTEIN"/>
    <property type="match status" value="1"/>
</dbReference>
<accession>A0A2G5DBC2</accession>
<proteinExistence type="predicted"/>